<evidence type="ECO:0000313" key="3">
    <source>
        <dbReference type="EMBL" id="TLS37110.1"/>
    </source>
</evidence>
<dbReference type="Pfam" id="PF22725">
    <property type="entry name" value="GFO_IDH_MocA_C3"/>
    <property type="match status" value="1"/>
</dbReference>
<proteinExistence type="predicted"/>
<dbReference type="InterPro" id="IPR055170">
    <property type="entry name" value="GFO_IDH_MocA-like_dom"/>
</dbReference>
<dbReference type="GO" id="GO:0000166">
    <property type="term" value="F:nucleotide binding"/>
    <property type="evidence" value="ECO:0007669"/>
    <property type="project" value="InterPro"/>
</dbReference>
<feature type="domain" description="Gfo/Idh/MocA-like oxidoreductase N-terminal" evidence="1">
    <location>
        <begin position="2"/>
        <end position="119"/>
    </location>
</feature>
<dbReference type="Proteomes" id="UP000308230">
    <property type="component" value="Unassembled WGS sequence"/>
</dbReference>
<gene>
    <name evidence="3" type="ORF">FCL54_11315</name>
</gene>
<keyword evidence="4" id="KW-1185">Reference proteome</keyword>
<reference evidence="3 4" key="1">
    <citation type="submission" date="2019-04" db="EMBL/GenBank/DDBJ databases">
        <title>Bacillus caeni sp. nov., a bacterium isolated from mangrove sediment.</title>
        <authorList>
            <person name="Huang H."/>
            <person name="Mo K."/>
            <person name="Hu Y."/>
        </authorList>
    </citation>
    <scope>NUCLEOTIDE SEQUENCE [LARGE SCALE GENOMIC DNA]</scope>
    <source>
        <strain evidence="3 4">HB172195</strain>
    </source>
</reference>
<comment type="caution">
    <text evidence="3">The sequence shown here is derived from an EMBL/GenBank/DDBJ whole genome shotgun (WGS) entry which is preliminary data.</text>
</comment>
<feature type="domain" description="GFO/IDH/MocA-like oxidoreductase" evidence="2">
    <location>
        <begin position="138"/>
        <end position="248"/>
    </location>
</feature>
<dbReference type="InterPro" id="IPR000683">
    <property type="entry name" value="Gfo/Idh/MocA-like_OxRdtase_N"/>
</dbReference>
<dbReference type="SUPFAM" id="SSF55347">
    <property type="entry name" value="Glyceraldehyde-3-phosphate dehydrogenase-like, C-terminal domain"/>
    <property type="match status" value="1"/>
</dbReference>
<evidence type="ECO:0000259" key="2">
    <source>
        <dbReference type="Pfam" id="PF22725"/>
    </source>
</evidence>
<accession>A0A5R9F3Z3</accession>
<dbReference type="AlphaFoldDB" id="A0A5R9F3Z3"/>
<dbReference type="PANTHER" id="PTHR43054">
    <property type="match status" value="1"/>
</dbReference>
<dbReference type="EMBL" id="SWLG01000007">
    <property type="protein sequence ID" value="TLS37110.1"/>
    <property type="molecule type" value="Genomic_DNA"/>
</dbReference>
<dbReference type="InterPro" id="IPR036291">
    <property type="entry name" value="NAD(P)-bd_dom_sf"/>
</dbReference>
<sequence length="329" mass="36744">MIRFGIIGTNWITERLLEAAEHVEDFQLNAVYSRTEEKASEFAEKYSVVHTYTSLTEMAESDAIDAVYIASPNSFHAEQGILFLNNNKHVLCEKPIASNQSELEKMIAAAKANDVLLMEAMKSTILPAFKSIQENLHKIGKIRRFAVSYNQYSSRYDAYKSGTIKNAFKPEFSNGALMDLGIYCLYPLAVLFGEPEQIKASGVKLKSGVDGEGTVLLTYNDMEAVAMYSKITDSALPSEIQGENGSIVITKISELEEIKIHYRDGSVEDISIPNKKPSMAYELEEFITLITNGKTESKINSFEHSLLTLKMMDEARSQMGIVFPADKRN</sequence>
<dbReference type="OrthoDB" id="9815825at2"/>
<dbReference type="Gene3D" id="3.40.50.720">
    <property type="entry name" value="NAD(P)-binding Rossmann-like Domain"/>
    <property type="match status" value="1"/>
</dbReference>
<name>A0A5R9F3Z3_9BACL</name>
<dbReference type="Pfam" id="PF01408">
    <property type="entry name" value="GFO_IDH_MocA"/>
    <property type="match status" value="1"/>
</dbReference>
<dbReference type="RefSeq" id="WP_138126473.1">
    <property type="nucleotide sequence ID" value="NZ_SWLG01000007.1"/>
</dbReference>
<protein>
    <submittedName>
        <fullName evidence="3">Gfo/Idh/MocA family oxidoreductase</fullName>
    </submittedName>
</protein>
<evidence type="ECO:0000259" key="1">
    <source>
        <dbReference type="Pfam" id="PF01408"/>
    </source>
</evidence>
<evidence type="ECO:0000313" key="4">
    <source>
        <dbReference type="Proteomes" id="UP000308230"/>
    </source>
</evidence>
<dbReference type="Gene3D" id="3.30.360.10">
    <property type="entry name" value="Dihydrodipicolinate Reductase, domain 2"/>
    <property type="match status" value="1"/>
</dbReference>
<organism evidence="3 4">
    <name type="scientific">Exobacillus caeni</name>
    <dbReference type="NCBI Taxonomy" id="2574798"/>
    <lineage>
        <taxon>Bacteria</taxon>
        <taxon>Bacillati</taxon>
        <taxon>Bacillota</taxon>
        <taxon>Bacilli</taxon>
        <taxon>Bacillales</taxon>
        <taxon>Guptibacillaceae</taxon>
        <taxon>Exobacillus</taxon>
    </lineage>
</organism>
<dbReference type="SUPFAM" id="SSF51735">
    <property type="entry name" value="NAD(P)-binding Rossmann-fold domains"/>
    <property type="match status" value="1"/>
</dbReference>
<dbReference type="PANTHER" id="PTHR43054:SF1">
    <property type="entry name" value="SCYLLO-INOSITOL 2-DEHYDROGENASE (NADP(+)) IOLU"/>
    <property type="match status" value="1"/>
</dbReference>